<dbReference type="SUPFAM" id="SSF56214">
    <property type="entry name" value="4'-phosphopantetheinyl transferase"/>
    <property type="match status" value="1"/>
</dbReference>
<dbReference type="InterPro" id="IPR008278">
    <property type="entry name" value="4-PPantetheinyl_Trfase_dom"/>
</dbReference>
<dbReference type="KEGG" id="vg:10326990"/>
<dbReference type="Proteomes" id="UP000006530">
    <property type="component" value="Segment"/>
</dbReference>
<reference evidence="3 4" key="1">
    <citation type="journal article" date="2010" name="Environ. Microbiol.">
        <title>Genomic analysis of oceanic cyanobacterial myoviruses compared with T4-like myoviruses from diverse hosts and environments.</title>
        <authorList>
            <person name="Sullivan M.B."/>
            <person name="Huang K.H."/>
            <person name="Ignacio-Espinoza J.C."/>
            <person name="Berlin A.M."/>
            <person name="Kelly L."/>
            <person name="Weigele P.R."/>
            <person name="DeFrancesco A.S."/>
            <person name="Kern S.E."/>
            <person name="Thompson L.R."/>
            <person name="Young S."/>
            <person name="Yandava C."/>
            <person name="Fu R."/>
            <person name="Krastins B."/>
            <person name="Chase M."/>
            <person name="Sarracino D."/>
            <person name="Osburne M.S."/>
            <person name="Henn M.R."/>
            <person name="Chisholm S.W."/>
        </authorList>
    </citation>
    <scope>NUCLEOTIDE SEQUENCE [LARGE SCALE GENOMIC DNA]</scope>
    <source>
        <strain evidence="3">M4-247</strain>
    </source>
</reference>
<evidence type="ECO:0000256" key="1">
    <source>
        <dbReference type="ARBA" id="ARBA00022679"/>
    </source>
</evidence>
<evidence type="ECO:0000313" key="4">
    <source>
        <dbReference type="Proteomes" id="UP000006530"/>
    </source>
</evidence>
<feature type="domain" description="4'-phosphopantetheinyl transferase" evidence="2">
    <location>
        <begin position="73"/>
        <end position="124"/>
    </location>
</feature>
<protein>
    <submittedName>
        <fullName evidence="3">4'-P-pantetheinyl transferase</fullName>
    </submittedName>
</protein>
<proteinExistence type="predicted"/>
<sequence length="152" mass="17972">MPKVIFEKDDWSTMVFLFTNIDEPNHNGKAMTRAALREFIARQPVESCVEPINVHWNKSDTYTYCVVACSRERVGVDIEYMKKRPFEKISRRYFDPTEVTDDMEIFFDIWCQKEAYTKWKKEKIANNMRGVVTRPMIPLENLPDNVVGYLCT</sequence>
<dbReference type="InterPro" id="IPR037143">
    <property type="entry name" value="4-PPantetheinyl_Trfase_dom_sf"/>
</dbReference>
<dbReference type="GeneID" id="10326990"/>
<dbReference type="RefSeq" id="YP_004322502.1">
    <property type="nucleotide sequence ID" value="NC_015280.1"/>
</dbReference>
<evidence type="ECO:0000259" key="2">
    <source>
        <dbReference type="Pfam" id="PF01648"/>
    </source>
</evidence>
<dbReference type="OrthoDB" id="31099at10239"/>
<keyword evidence="1 3" id="KW-0808">Transferase</keyword>
<gene>
    <name evidence="3" type="ORF">PHM1_077</name>
</gene>
<dbReference type="EMBL" id="GU071101">
    <property type="protein sequence ID" value="ADO98701.1"/>
    <property type="molecule type" value="Genomic_DNA"/>
</dbReference>
<dbReference type="Gene3D" id="3.90.470.20">
    <property type="entry name" value="4'-phosphopantetheinyl transferase domain"/>
    <property type="match status" value="2"/>
</dbReference>
<evidence type="ECO:0000313" key="3">
    <source>
        <dbReference type="EMBL" id="ADO98701.1"/>
    </source>
</evidence>
<organism evidence="3 4">
    <name type="scientific">Prochlorococcus phage P-HM1</name>
    <dbReference type="NCBI Taxonomy" id="445700"/>
    <lineage>
        <taxon>Viruses</taxon>
        <taxon>Duplodnaviria</taxon>
        <taxon>Heunggongvirae</taxon>
        <taxon>Uroviricota</taxon>
        <taxon>Caudoviricetes</taxon>
        <taxon>Eurybiavirus</taxon>
        <taxon>Eurybiavirus PHM2</taxon>
    </lineage>
</organism>
<accession>E3SMQ8</accession>
<dbReference type="GO" id="GO:0000287">
    <property type="term" value="F:magnesium ion binding"/>
    <property type="evidence" value="ECO:0007669"/>
    <property type="project" value="InterPro"/>
</dbReference>
<dbReference type="GO" id="GO:0008897">
    <property type="term" value="F:holo-[acyl-carrier-protein] synthase activity"/>
    <property type="evidence" value="ECO:0007669"/>
    <property type="project" value="InterPro"/>
</dbReference>
<dbReference type="Pfam" id="PF01648">
    <property type="entry name" value="ACPS"/>
    <property type="match status" value="1"/>
</dbReference>
<name>E3SMQ8_9CAUD</name>
<keyword evidence="4" id="KW-1185">Reference proteome</keyword>